<evidence type="ECO:0000313" key="2">
    <source>
        <dbReference type="EMBL" id="JAD89149.1"/>
    </source>
</evidence>
<accession>A0A0A9DKR7</accession>
<sequence length="539" mass="58438">MTSAPKDIPSSQQQSGLPTASSKNSRISLPVPLSSRPFPSSQYHHKPQNHVSNTKVSLHLEWKPKSISPSSINHEVAPCNASSPVDSNQSEVVGLSKKLSQANVSEYEHVIIPEHIRVPDSERTHLIFGTFESEVNPKASIAVSHTVVTKEDLNDHSPSSLTALNSIISTDVPPNDKTDHVVFLSSLPQSDSVISVSEHHQSLTEGVEVPSPGVVGEYGTTVISSKATHSQPQLQHQDNSFKAYEPDSRYGMPFITKVVDGETAQNIPYPSEVMSLHPANSISAATQQPVPQMYPEQFQVPQYPSFLPYRHVFSPHYVPPMVVPNYSSNPAFLQLPHASSYLVMPNGTSQLVANGMKYGSSNQYKQVFPGTPAGYGGYANHNSYAVSTGVIGSTGTVEDANMSKYRDNNLYTPNPQAETADVWVQAHREIPNMPSAPFYNVIGQPMSPHATYLPSQNTHTAFTLAPPHPAHLQYSGFPHTLQPTSMTMVQNPQAMVHQPAATPLAGNLGLDMAAMAPGTQVGAFQQNQLGHLGWAPPTY</sequence>
<organism evidence="2">
    <name type="scientific">Arundo donax</name>
    <name type="common">Giant reed</name>
    <name type="synonym">Donax arundinaceus</name>
    <dbReference type="NCBI Taxonomy" id="35708"/>
    <lineage>
        <taxon>Eukaryota</taxon>
        <taxon>Viridiplantae</taxon>
        <taxon>Streptophyta</taxon>
        <taxon>Embryophyta</taxon>
        <taxon>Tracheophyta</taxon>
        <taxon>Spermatophyta</taxon>
        <taxon>Magnoliopsida</taxon>
        <taxon>Liliopsida</taxon>
        <taxon>Poales</taxon>
        <taxon>Poaceae</taxon>
        <taxon>PACMAD clade</taxon>
        <taxon>Arundinoideae</taxon>
        <taxon>Arundineae</taxon>
        <taxon>Arundo</taxon>
    </lineage>
</organism>
<dbReference type="AlphaFoldDB" id="A0A0A9DKR7"/>
<evidence type="ECO:0008006" key="3">
    <source>
        <dbReference type="Google" id="ProtNLM"/>
    </source>
</evidence>
<feature type="compositionally biased region" description="Polar residues" evidence="1">
    <location>
        <begin position="1"/>
        <end position="27"/>
    </location>
</feature>
<dbReference type="PANTHER" id="PTHR47070:SF3">
    <property type="entry name" value="GLYCOPROTEIN FAMILY PROTEIN, PUTATIVE, EXPRESSED-RELATED"/>
    <property type="match status" value="1"/>
</dbReference>
<protein>
    <recommendedName>
        <fullName evidence="3">GBF-interacting protein 1 N-terminal domain-containing protein</fullName>
    </recommendedName>
</protein>
<evidence type="ECO:0000256" key="1">
    <source>
        <dbReference type="SAM" id="MobiDB-lite"/>
    </source>
</evidence>
<reference evidence="2" key="1">
    <citation type="submission" date="2014-09" db="EMBL/GenBank/DDBJ databases">
        <authorList>
            <person name="Magalhaes I.L.F."/>
            <person name="Oliveira U."/>
            <person name="Santos F.R."/>
            <person name="Vidigal T.H.D.A."/>
            <person name="Brescovit A.D."/>
            <person name="Santos A.J."/>
        </authorList>
    </citation>
    <scope>NUCLEOTIDE SEQUENCE</scope>
    <source>
        <tissue evidence="2">Shoot tissue taken approximately 20 cm above the soil surface</tissue>
    </source>
</reference>
<dbReference type="EMBL" id="GBRH01208746">
    <property type="protein sequence ID" value="JAD89149.1"/>
    <property type="molecule type" value="Transcribed_RNA"/>
</dbReference>
<name>A0A0A9DKR7_ARUDO</name>
<proteinExistence type="predicted"/>
<feature type="region of interest" description="Disordered" evidence="1">
    <location>
        <begin position="1"/>
        <end position="51"/>
    </location>
</feature>
<dbReference type="PANTHER" id="PTHR47070">
    <property type="entry name" value="HYDROXYPROLINE-RICH GLYCOPROTEIN-LIKE"/>
    <property type="match status" value="1"/>
</dbReference>
<reference evidence="2" key="2">
    <citation type="journal article" date="2015" name="Data Brief">
        <title>Shoot transcriptome of the giant reed, Arundo donax.</title>
        <authorList>
            <person name="Barrero R.A."/>
            <person name="Guerrero F.D."/>
            <person name="Moolhuijzen P."/>
            <person name="Goolsby J.A."/>
            <person name="Tidwell J."/>
            <person name="Bellgard S.E."/>
            <person name="Bellgard M.I."/>
        </authorList>
    </citation>
    <scope>NUCLEOTIDE SEQUENCE</scope>
    <source>
        <tissue evidence="2">Shoot tissue taken approximately 20 cm above the soil surface</tissue>
    </source>
</reference>